<dbReference type="AlphaFoldDB" id="A0A667Y8Q0"/>
<dbReference type="InterPro" id="IPR014716">
    <property type="entry name" value="Fibrinogen_a/b/g_C_1"/>
</dbReference>
<dbReference type="Gene3D" id="3.90.215.10">
    <property type="entry name" value="Gamma Fibrinogen, chain A, domain 1"/>
    <property type="match status" value="1"/>
</dbReference>
<dbReference type="PANTHER" id="PTHR19143:SF225">
    <property type="entry name" value="MICROFIBRIL-ASSOCIATED GLYCOPROTEIN 4"/>
    <property type="match status" value="1"/>
</dbReference>
<accession>A0A667Y8Q0</accession>
<dbReference type="SUPFAM" id="SSF56496">
    <property type="entry name" value="Fibrinogen C-terminal domain-like"/>
    <property type="match status" value="1"/>
</dbReference>
<reference evidence="4" key="1">
    <citation type="submission" date="2019-06" db="EMBL/GenBank/DDBJ databases">
        <authorList>
            <consortium name="Wellcome Sanger Institute Data Sharing"/>
        </authorList>
    </citation>
    <scope>NUCLEOTIDE SEQUENCE [LARGE SCALE GENOMIC DNA]</scope>
</reference>
<dbReference type="GeneTree" id="ENSGT00940000154615"/>
<dbReference type="InterPro" id="IPR036056">
    <property type="entry name" value="Fibrinogen-like_C"/>
</dbReference>
<evidence type="ECO:0000256" key="2">
    <source>
        <dbReference type="SAM" id="SignalP"/>
    </source>
</evidence>
<evidence type="ECO:0000313" key="5">
    <source>
        <dbReference type="Proteomes" id="UP000472263"/>
    </source>
</evidence>
<feature type="signal peptide" evidence="2">
    <location>
        <begin position="1"/>
        <end position="28"/>
    </location>
</feature>
<evidence type="ECO:0000313" key="4">
    <source>
        <dbReference type="Ensembl" id="ENSMMDP00005026470.1"/>
    </source>
</evidence>
<dbReference type="FunFam" id="3.90.215.10:FF:000001">
    <property type="entry name" value="Tenascin isoform 1"/>
    <property type="match status" value="1"/>
</dbReference>
<dbReference type="FunCoup" id="A0A667Y8Q0">
    <property type="interactions" value="353"/>
</dbReference>
<keyword evidence="5" id="KW-1185">Reference proteome</keyword>
<feature type="chain" id="PRO_5025381590" evidence="2">
    <location>
        <begin position="29"/>
        <end position="248"/>
    </location>
</feature>
<name>A0A667Y8Q0_9TELE</name>
<keyword evidence="2" id="KW-0732">Signal</keyword>
<protein>
    <submittedName>
        <fullName evidence="4">Microfibril associated protein 4</fullName>
    </submittedName>
</protein>
<dbReference type="SMART" id="SM00186">
    <property type="entry name" value="FBG"/>
    <property type="match status" value="1"/>
</dbReference>
<dbReference type="CDD" id="cd00087">
    <property type="entry name" value="FReD"/>
    <property type="match status" value="1"/>
</dbReference>
<proteinExistence type="predicted"/>
<dbReference type="InterPro" id="IPR002181">
    <property type="entry name" value="Fibrinogen_a/b/g_C_dom"/>
</dbReference>
<dbReference type="NCBIfam" id="NF040941">
    <property type="entry name" value="GGGWT_bact"/>
    <property type="match status" value="1"/>
</dbReference>
<evidence type="ECO:0000256" key="1">
    <source>
        <dbReference type="ARBA" id="ARBA00023157"/>
    </source>
</evidence>
<dbReference type="GO" id="GO:0048251">
    <property type="term" value="P:elastic fiber assembly"/>
    <property type="evidence" value="ECO:0007669"/>
    <property type="project" value="TreeGrafter"/>
</dbReference>
<dbReference type="GO" id="GO:0005615">
    <property type="term" value="C:extracellular space"/>
    <property type="evidence" value="ECO:0007669"/>
    <property type="project" value="TreeGrafter"/>
</dbReference>
<evidence type="ECO:0000259" key="3">
    <source>
        <dbReference type="PROSITE" id="PS51406"/>
    </source>
</evidence>
<organism evidence="4 5">
    <name type="scientific">Myripristis murdjan</name>
    <name type="common">pinecone soldierfish</name>
    <dbReference type="NCBI Taxonomy" id="586833"/>
    <lineage>
        <taxon>Eukaryota</taxon>
        <taxon>Metazoa</taxon>
        <taxon>Chordata</taxon>
        <taxon>Craniata</taxon>
        <taxon>Vertebrata</taxon>
        <taxon>Euteleostomi</taxon>
        <taxon>Actinopterygii</taxon>
        <taxon>Neopterygii</taxon>
        <taxon>Teleostei</taxon>
        <taxon>Neoteleostei</taxon>
        <taxon>Acanthomorphata</taxon>
        <taxon>Holocentriformes</taxon>
        <taxon>Holocentridae</taxon>
        <taxon>Myripristis</taxon>
    </lineage>
</organism>
<dbReference type="Proteomes" id="UP000472263">
    <property type="component" value="Chromosome 19"/>
</dbReference>
<dbReference type="InterPro" id="IPR050373">
    <property type="entry name" value="Fibrinogen_C-term_domain"/>
</dbReference>
<reference evidence="4" key="3">
    <citation type="submission" date="2025-09" db="UniProtKB">
        <authorList>
            <consortium name="Ensembl"/>
        </authorList>
    </citation>
    <scope>IDENTIFICATION</scope>
</reference>
<dbReference type="Pfam" id="PF00147">
    <property type="entry name" value="Fibrinogen_C"/>
    <property type="match status" value="1"/>
</dbReference>
<dbReference type="InParanoid" id="A0A667Y8Q0"/>
<dbReference type="PANTHER" id="PTHR19143">
    <property type="entry name" value="FIBRINOGEN/TENASCIN/ANGIOPOEITIN"/>
    <property type="match status" value="1"/>
</dbReference>
<dbReference type="Ensembl" id="ENSMMDT00005027022.1">
    <property type="protein sequence ID" value="ENSMMDP00005026470.1"/>
    <property type="gene ID" value="ENSMMDG00005012530.1"/>
</dbReference>
<sequence>MTRCDVSSHLSQLESLLFLVLAPVLIHCYCDLPADCSDIYKDQSNTSGVYTIYPVGSTSGVQVYCDMTSEGGHWTVIQRRMDDSQNFYRPWCDYKTGFGAAAGEYWLGLENIFHVTLRQRYELLVDMEDFEGKKVFARYSSFSIDPESYGYKLQVSGFTDGGAGDSLTFHSGQKFSTMDKDQDASSSTNCARLYLGAFWYSDCHYTNPNGIYRRGADSTISYVGVEWYTFKGYQYSLKSISMKIRPVK</sequence>
<feature type="domain" description="Fibrinogen C-terminal" evidence="3">
    <location>
        <begin position="27"/>
        <end position="248"/>
    </location>
</feature>
<keyword evidence="1" id="KW-1015">Disulfide bond</keyword>
<gene>
    <name evidence="4" type="primary">MFAP4</name>
</gene>
<dbReference type="PROSITE" id="PS51406">
    <property type="entry name" value="FIBRINOGEN_C_2"/>
    <property type="match status" value="1"/>
</dbReference>
<reference evidence="4" key="2">
    <citation type="submission" date="2025-08" db="UniProtKB">
        <authorList>
            <consortium name="Ensembl"/>
        </authorList>
    </citation>
    <scope>IDENTIFICATION</scope>
</reference>